<evidence type="ECO:0000256" key="1">
    <source>
        <dbReference type="SAM" id="Phobius"/>
    </source>
</evidence>
<dbReference type="AlphaFoldDB" id="A0A1G8NCV8"/>
<organism evidence="2 3">
    <name type="scientific">Natribacillus halophilus</name>
    <dbReference type="NCBI Taxonomy" id="549003"/>
    <lineage>
        <taxon>Bacteria</taxon>
        <taxon>Bacillati</taxon>
        <taxon>Bacillota</taxon>
        <taxon>Bacilli</taxon>
        <taxon>Bacillales</taxon>
        <taxon>Bacillaceae</taxon>
        <taxon>Natribacillus</taxon>
    </lineage>
</organism>
<keyword evidence="1" id="KW-0472">Membrane</keyword>
<dbReference type="Proteomes" id="UP000198853">
    <property type="component" value="Unassembled WGS sequence"/>
</dbReference>
<keyword evidence="1" id="KW-0812">Transmembrane</keyword>
<feature type="transmembrane region" description="Helical" evidence="1">
    <location>
        <begin position="34"/>
        <end position="52"/>
    </location>
</feature>
<dbReference type="RefSeq" id="WP_090397945.1">
    <property type="nucleotide sequence ID" value="NZ_FNEN01000006.1"/>
</dbReference>
<keyword evidence="1" id="KW-1133">Transmembrane helix</keyword>
<protein>
    <submittedName>
        <fullName evidence="2">Uncharacterized protein</fullName>
    </submittedName>
</protein>
<sequence>MLAFALLIFIFICIESFSASIVSLFGVTEIPPYFSVLFIMLVLSCFYFLFLFEAKKDNNIFASSLWRIGPLVTGIVGAIAAVVFIVSAEFLPLITWMQEWRVLLYAFFGAFLFLVFLFVFSIVHKYQTGSSDENKLHLTLVLLFVFVLALFFLLG</sequence>
<name>A0A1G8NCV8_9BACI</name>
<evidence type="ECO:0000313" key="3">
    <source>
        <dbReference type="Proteomes" id="UP000198853"/>
    </source>
</evidence>
<dbReference type="EMBL" id="FNEN01000006">
    <property type="protein sequence ID" value="SDI78121.1"/>
    <property type="molecule type" value="Genomic_DNA"/>
</dbReference>
<accession>A0A1G8NCV8</accession>
<feature type="transmembrane region" description="Helical" evidence="1">
    <location>
        <begin position="64"/>
        <end position="90"/>
    </location>
</feature>
<gene>
    <name evidence="2" type="ORF">SAMN04488123_10617</name>
</gene>
<proteinExistence type="predicted"/>
<feature type="transmembrane region" description="Helical" evidence="1">
    <location>
        <begin position="102"/>
        <end position="124"/>
    </location>
</feature>
<reference evidence="2 3" key="1">
    <citation type="submission" date="2016-10" db="EMBL/GenBank/DDBJ databases">
        <authorList>
            <person name="de Groot N.N."/>
        </authorList>
    </citation>
    <scope>NUCLEOTIDE SEQUENCE [LARGE SCALE GENOMIC DNA]</scope>
    <source>
        <strain evidence="2 3">DSM 21771</strain>
    </source>
</reference>
<dbReference type="OrthoDB" id="2855832at2"/>
<evidence type="ECO:0000313" key="2">
    <source>
        <dbReference type="EMBL" id="SDI78121.1"/>
    </source>
</evidence>
<feature type="transmembrane region" description="Helical" evidence="1">
    <location>
        <begin position="136"/>
        <end position="154"/>
    </location>
</feature>
<keyword evidence="3" id="KW-1185">Reference proteome</keyword>